<dbReference type="SUPFAM" id="SSF57850">
    <property type="entry name" value="RING/U-box"/>
    <property type="match status" value="1"/>
</dbReference>
<evidence type="ECO:0000256" key="1">
    <source>
        <dbReference type="ARBA" id="ARBA00022723"/>
    </source>
</evidence>
<evidence type="ECO:0000313" key="7">
    <source>
        <dbReference type="Proteomes" id="UP000835052"/>
    </source>
</evidence>
<organism evidence="6 7">
    <name type="scientific">Caenorhabditis auriculariae</name>
    <dbReference type="NCBI Taxonomy" id="2777116"/>
    <lineage>
        <taxon>Eukaryota</taxon>
        <taxon>Metazoa</taxon>
        <taxon>Ecdysozoa</taxon>
        <taxon>Nematoda</taxon>
        <taxon>Chromadorea</taxon>
        <taxon>Rhabditida</taxon>
        <taxon>Rhabditina</taxon>
        <taxon>Rhabditomorpha</taxon>
        <taxon>Rhabditoidea</taxon>
        <taxon>Rhabditidae</taxon>
        <taxon>Peloderinae</taxon>
        <taxon>Caenorhabditis</taxon>
    </lineage>
</organism>
<evidence type="ECO:0000259" key="5">
    <source>
        <dbReference type="PROSITE" id="PS50089"/>
    </source>
</evidence>
<dbReference type="PROSITE" id="PS50089">
    <property type="entry name" value="ZF_RING_2"/>
    <property type="match status" value="1"/>
</dbReference>
<evidence type="ECO:0000256" key="4">
    <source>
        <dbReference type="PROSITE-ProRule" id="PRU00175"/>
    </source>
</evidence>
<evidence type="ECO:0000313" key="6">
    <source>
        <dbReference type="EMBL" id="CAD6193432.1"/>
    </source>
</evidence>
<proteinExistence type="predicted"/>
<sequence length="368" mass="41315">MTVWCQICRKTAACDLSVQLIPCLHTFCLACLNDYSKSSKICPSSHCYSPIQVPELYINICEGERCVKKIALNAEVLRTPCQHDICQYCYDQASRRDKILCPAPGCAEPLTEDDENVCDGCKLPLVADKSVVLPCCLSRMCRDCAKKTTNGKETCEPGKCVFRERGGKKKKVAETTKSTCMSQPGCEGEVLRNFPSEGECEHEVCLGCVAKMVDGCAQSGKPPNCPNKGCQLPYRCESVLALRALFPEKKSYFAKFALDVHFSMQALKDEAIMHIDATNAPSSVQHFQIKTCQCEDEENTLTLDFIRSGTLGDLIREIRRVLRIMATDKIYGYYRRDDKDEKKLEVSQKTIHSTMDQLNIREVPFLLH</sequence>
<name>A0A8S1HEB4_9PELO</name>
<dbReference type="OrthoDB" id="1711136at2759"/>
<keyword evidence="3" id="KW-0862">Zinc</keyword>
<comment type="caution">
    <text evidence="6">The sequence shown here is derived from an EMBL/GenBank/DDBJ whole genome shotgun (WGS) entry which is preliminary data.</text>
</comment>
<dbReference type="Proteomes" id="UP000835052">
    <property type="component" value="Unassembled WGS sequence"/>
</dbReference>
<accession>A0A8S1HEB4</accession>
<protein>
    <recommendedName>
        <fullName evidence="5">RING-type domain-containing protein</fullName>
    </recommendedName>
</protein>
<dbReference type="InterPro" id="IPR017907">
    <property type="entry name" value="Znf_RING_CS"/>
</dbReference>
<feature type="domain" description="RING-type" evidence="5">
    <location>
        <begin position="5"/>
        <end position="43"/>
    </location>
</feature>
<reference evidence="6" key="1">
    <citation type="submission" date="2020-10" db="EMBL/GenBank/DDBJ databases">
        <authorList>
            <person name="Kikuchi T."/>
        </authorList>
    </citation>
    <scope>NUCLEOTIDE SEQUENCE</scope>
    <source>
        <strain evidence="6">NKZ352</strain>
    </source>
</reference>
<dbReference type="InterPro" id="IPR013083">
    <property type="entry name" value="Znf_RING/FYVE/PHD"/>
</dbReference>
<dbReference type="InterPro" id="IPR018957">
    <property type="entry name" value="Znf_C3HC4_RING-type"/>
</dbReference>
<dbReference type="EMBL" id="CAJGYM010000035">
    <property type="protein sequence ID" value="CAD6193432.1"/>
    <property type="molecule type" value="Genomic_DNA"/>
</dbReference>
<dbReference type="Gene3D" id="3.30.40.10">
    <property type="entry name" value="Zinc/RING finger domain, C3HC4 (zinc finger)"/>
    <property type="match status" value="1"/>
</dbReference>
<dbReference type="GO" id="GO:0008270">
    <property type="term" value="F:zinc ion binding"/>
    <property type="evidence" value="ECO:0007669"/>
    <property type="project" value="UniProtKB-KW"/>
</dbReference>
<keyword evidence="2 4" id="KW-0863">Zinc-finger</keyword>
<dbReference type="InterPro" id="IPR001841">
    <property type="entry name" value="Znf_RING"/>
</dbReference>
<dbReference type="PROSITE" id="PS00518">
    <property type="entry name" value="ZF_RING_1"/>
    <property type="match status" value="2"/>
</dbReference>
<dbReference type="SMART" id="SM00184">
    <property type="entry name" value="RING"/>
    <property type="match status" value="2"/>
</dbReference>
<evidence type="ECO:0000256" key="3">
    <source>
        <dbReference type="ARBA" id="ARBA00022833"/>
    </source>
</evidence>
<keyword evidence="7" id="KW-1185">Reference proteome</keyword>
<dbReference type="AlphaFoldDB" id="A0A8S1HEB4"/>
<dbReference type="Pfam" id="PF00097">
    <property type="entry name" value="zf-C3HC4"/>
    <property type="match status" value="1"/>
</dbReference>
<evidence type="ECO:0000256" key="2">
    <source>
        <dbReference type="ARBA" id="ARBA00022771"/>
    </source>
</evidence>
<keyword evidence="1" id="KW-0479">Metal-binding</keyword>
<gene>
    <name evidence="6" type="ORF">CAUJ_LOCUS9351</name>
</gene>